<dbReference type="InterPro" id="IPR002525">
    <property type="entry name" value="Transp_IS110-like_N"/>
</dbReference>
<dbReference type="GO" id="GO:0006313">
    <property type="term" value="P:DNA transposition"/>
    <property type="evidence" value="ECO:0007669"/>
    <property type="project" value="InterPro"/>
</dbReference>
<dbReference type="Pfam" id="PF02371">
    <property type="entry name" value="Transposase_20"/>
    <property type="match status" value="1"/>
</dbReference>
<protein>
    <submittedName>
        <fullName evidence="3">Mobile element protein</fullName>
    </submittedName>
</protein>
<evidence type="ECO:0000259" key="2">
    <source>
        <dbReference type="Pfam" id="PF02371"/>
    </source>
</evidence>
<evidence type="ECO:0000313" key="3">
    <source>
        <dbReference type="EMBL" id="VAW77886.1"/>
    </source>
</evidence>
<dbReference type="GO" id="GO:0003677">
    <property type="term" value="F:DNA binding"/>
    <property type="evidence" value="ECO:0007669"/>
    <property type="project" value="InterPro"/>
</dbReference>
<proteinExistence type="predicted"/>
<evidence type="ECO:0000259" key="1">
    <source>
        <dbReference type="Pfam" id="PF01548"/>
    </source>
</evidence>
<gene>
    <name evidence="3" type="ORF">MNBD_GAMMA12-2952</name>
</gene>
<organism evidence="3">
    <name type="scientific">hydrothermal vent metagenome</name>
    <dbReference type="NCBI Taxonomy" id="652676"/>
    <lineage>
        <taxon>unclassified sequences</taxon>
        <taxon>metagenomes</taxon>
        <taxon>ecological metagenomes</taxon>
    </lineage>
</organism>
<accession>A0A3B0ZB14</accession>
<dbReference type="InterPro" id="IPR003346">
    <property type="entry name" value="Transposase_20"/>
</dbReference>
<feature type="domain" description="Transposase IS110-like N-terminal" evidence="1">
    <location>
        <begin position="12"/>
        <end position="168"/>
    </location>
</feature>
<dbReference type="PANTHER" id="PTHR33055:SF3">
    <property type="entry name" value="PUTATIVE TRANSPOSASE FOR IS117-RELATED"/>
    <property type="match status" value="1"/>
</dbReference>
<dbReference type="GO" id="GO:0004803">
    <property type="term" value="F:transposase activity"/>
    <property type="evidence" value="ECO:0007669"/>
    <property type="project" value="InterPro"/>
</dbReference>
<name>A0A3B0ZB14_9ZZZZ</name>
<feature type="domain" description="Transposase IS116/IS110/IS902 C-terminal" evidence="2">
    <location>
        <begin position="277"/>
        <end position="361"/>
    </location>
</feature>
<dbReference type="InterPro" id="IPR047650">
    <property type="entry name" value="Transpos_IS110"/>
</dbReference>
<sequence>MKQIPVNFAAFIGLDWADQKHDFCLKCSDSESLEYGIFQHTPEAIEEWALSIQKRFKDQPVAICLELKAGPLVYALLKYNFIVLFPIPPMALSKYREAFSPSGAKDDPTDAFLQLDYLLKHPESLKPLNPDTVDTRIIQRMVEDRRTLVGEKVRLTNRITAALKSYFPQALEWFSDLDTILFCDFIQRWSTLNKARKARPATLTRFFKEHRCVRQAVIDKRLTAIKKTMPLTEDEGVIIPFERLVKVFALQLQQLIVAIRDYDLNIAKRFRAHADNKIFDSLPGAGPVFGPRLLAAFGSDRTRFNSADEVCRLSGIAPVLERSGKKCWVHWRYSCPVFLRQTFVEWANQSIRYSFWAKEFYDEKRASGKSHQATLRALAFKWIHILFRCWKDKTPYDESAYLFALKRRNKMAA</sequence>
<dbReference type="Pfam" id="PF01548">
    <property type="entry name" value="DEDD_Tnp_IS110"/>
    <property type="match status" value="1"/>
</dbReference>
<reference evidence="3" key="1">
    <citation type="submission" date="2018-06" db="EMBL/GenBank/DDBJ databases">
        <authorList>
            <person name="Zhirakovskaya E."/>
        </authorList>
    </citation>
    <scope>NUCLEOTIDE SEQUENCE</scope>
</reference>
<dbReference type="EMBL" id="UOFL01000142">
    <property type="protein sequence ID" value="VAW77886.1"/>
    <property type="molecule type" value="Genomic_DNA"/>
</dbReference>
<dbReference type="AlphaFoldDB" id="A0A3B0ZB14"/>
<dbReference type="PANTHER" id="PTHR33055">
    <property type="entry name" value="TRANSPOSASE FOR INSERTION SEQUENCE ELEMENT IS1111A"/>
    <property type="match status" value="1"/>
</dbReference>